<dbReference type="SMART" id="SM00355">
    <property type="entry name" value="ZnF_C2H2"/>
    <property type="match status" value="4"/>
</dbReference>
<keyword evidence="6 10" id="KW-0863">Zinc-finger</keyword>
<keyword evidence="4" id="KW-0479">Metal-binding</keyword>
<feature type="domain" description="C2H2-type" evidence="12">
    <location>
        <begin position="61"/>
        <end position="88"/>
    </location>
</feature>
<keyword evidence="7" id="KW-0862">Zinc</keyword>
<feature type="region of interest" description="Disordered" evidence="11">
    <location>
        <begin position="140"/>
        <end position="161"/>
    </location>
</feature>
<evidence type="ECO:0000256" key="3">
    <source>
        <dbReference type="ARBA" id="ARBA00022473"/>
    </source>
</evidence>
<keyword evidence="14" id="KW-1185">Reference proteome</keyword>
<feature type="compositionally biased region" description="Polar residues" evidence="11">
    <location>
        <begin position="11"/>
        <end position="24"/>
    </location>
</feature>
<comment type="similarity">
    <text evidence="2">Belongs to the hunchback C2H2-type zinc-finger protein family.</text>
</comment>
<dbReference type="InterPro" id="IPR036236">
    <property type="entry name" value="Znf_C2H2_sf"/>
</dbReference>
<dbReference type="GO" id="GO:0000122">
    <property type="term" value="P:negative regulation of transcription by RNA polymerase II"/>
    <property type="evidence" value="ECO:0007669"/>
    <property type="project" value="UniProtKB-ARBA"/>
</dbReference>
<evidence type="ECO:0000313" key="13">
    <source>
        <dbReference type="EMBL" id="CAJ0569094.1"/>
    </source>
</evidence>
<dbReference type="PROSITE" id="PS00028">
    <property type="entry name" value="ZINC_FINGER_C2H2_1"/>
    <property type="match status" value="1"/>
</dbReference>
<keyword evidence="3" id="KW-0217">Developmental protein</keyword>
<keyword evidence="9" id="KW-0539">Nucleus</keyword>
<dbReference type="GO" id="GO:0005634">
    <property type="term" value="C:nucleus"/>
    <property type="evidence" value="ECO:0007669"/>
    <property type="project" value="UniProtKB-SubCell"/>
</dbReference>
<dbReference type="PANTHER" id="PTHR24392:SF49">
    <property type="entry name" value="PROTEIN HUNCHBACK"/>
    <property type="match status" value="1"/>
</dbReference>
<comment type="subcellular location">
    <subcellularLocation>
        <location evidence="1">Nucleus</location>
    </subcellularLocation>
</comment>
<evidence type="ECO:0000256" key="2">
    <source>
        <dbReference type="ARBA" id="ARBA00007746"/>
    </source>
</evidence>
<feature type="compositionally biased region" description="Polar residues" evidence="11">
    <location>
        <begin position="363"/>
        <end position="378"/>
    </location>
</feature>
<feature type="compositionally biased region" description="Polar residues" evidence="11">
    <location>
        <begin position="334"/>
        <end position="353"/>
    </location>
</feature>
<organism evidence="13 14">
    <name type="scientific">Mesorhabditis spiculigera</name>
    <dbReference type="NCBI Taxonomy" id="96644"/>
    <lineage>
        <taxon>Eukaryota</taxon>
        <taxon>Metazoa</taxon>
        <taxon>Ecdysozoa</taxon>
        <taxon>Nematoda</taxon>
        <taxon>Chromadorea</taxon>
        <taxon>Rhabditida</taxon>
        <taxon>Rhabditina</taxon>
        <taxon>Rhabditomorpha</taxon>
        <taxon>Rhabditoidea</taxon>
        <taxon>Rhabditidae</taxon>
        <taxon>Mesorhabditinae</taxon>
        <taxon>Mesorhabditis</taxon>
    </lineage>
</organism>
<dbReference type="SUPFAM" id="SSF57667">
    <property type="entry name" value="beta-beta-alpha zinc fingers"/>
    <property type="match status" value="1"/>
</dbReference>
<proteinExistence type="inferred from homology"/>
<dbReference type="Gene3D" id="3.30.160.60">
    <property type="entry name" value="Classic Zinc Finger"/>
    <property type="match status" value="2"/>
</dbReference>
<dbReference type="AlphaFoldDB" id="A0AA36FW52"/>
<dbReference type="PROSITE" id="PS50157">
    <property type="entry name" value="ZINC_FINGER_C2H2_2"/>
    <property type="match status" value="2"/>
</dbReference>
<feature type="non-terminal residue" evidence="13">
    <location>
        <position position="412"/>
    </location>
</feature>
<dbReference type="GO" id="GO:0040034">
    <property type="term" value="P:regulation of development, heterochronic"/>
    <property type="evidence" value="ECO:0007669"/>
    <property type="project" value="UniProtKB-ARBA"/>
</dbReference>
<feature type="compositionally biased region" description="Low complexity" evidence="11">
    <location>
        <begin position="301"/>
        <end position="311"/>
    </location>
</feature>
<evidence type="ECO:0000256" key="6">
    <source>
        <dbReference type="ARBA" id="ARBA00022771"/>
    </source>
</evidence>
<dbReference type="GO" id="GO:0008270">
    <property type="term" value="F:zinc ion binding"/>
    <property type="evidence" value="ECO:0007669"/>
    <property type="project" value="UniProtKB-KW"/>
</dbReference>
<dbReference type="FunFam" id="3.30.160.60:FF:001301">
    <property type="entry name" value="Blast:Protein hunchback"/>
    <property type="match status" value="1"/>
</dbReference>
<keyword evidence="8" id="KW-0238">DNA-binding</keyword>
<evidence type="ECO:0000256" key="10">
    <source>
        <dbReference type="PROSITE-ProRule" id="PRU00042"/>
    </source>
</evidence>
<dbReference type="GO" id="GO:0000977">
    <property type="term" value="F:RNA polymerase II transcription regulatory region sequence-specific DNA binding"/>
    <property type="evidence" value="ECO:0007669"/>
    <property type="project" value="UniProtKB-ARBA"/>
</dbReference>
<feature type="region of interest" description="Disordered" evidence="11">
    <location>
        <begin position="271"/>
        <end position="392"/>
    </location>
</feature>
<reference evidence="13" key="1">
    <citation type="submission" date="2023-06" db="EMBL/GenBank/DDBJ databases">
        <authorList>
            <person name="Delattre M."/>
        </authorList>
    </citation>
    <scope>NUCLEOTIDE SEQUENCE</scope>
    <source>
        <strain evidence="13">AF72</strain>
    </source>
</reference>
<dbReference type="FunFam" id="3.30.160.60:FF:002883">
    <property type="entry name" value="Hunchback-like protein"/>
    <property type="match status" value="1"/>
</dbReference>
<comment type="caution">
    <text evidence="13">The sequence shown here is derived from an EMBL/GenBank/DDBJ whole genome shotgun (WGS) entry which is preliminary data.</text>
</comment>
<keyword evidence="5" id="KW-0677">Repeat</keyword>
<evidence type="ECO:0000259" key="12">
    <source>
        <dbReference type="PROSITE" id="PS50157"/>
    </source>
</evidence>
<dbReference type="InterPro" id="IPR013087">
    <property type="entry name" value="Znf_C2H2_type"/>
</dbReference>
<sequence length="412" mass="45794">MTLGSPEKSEASPTKTEGSSNGRTRSGKQKVYKCKQCPHISITKDEHWTHARTHIPSDKQMNCPQCMFVTEYKHHLEYHIRNHLGSKPFRCEKCAYMCVNKSMLNSHMKSHNNVYQFRCADCTYATKYCHSLKQHLRKYNHRKRAEDGEPAPSTPQTIGSSDSAFQRLSESVGLNGLNGTPSVEMKPPPMTPTTLAQSLGLSPFPQQSHLNYPNPNGPLNILLRHNPEEMIRHNMTHLNLNLLAQQVSQANNQLPVLPPFLSQLHIPTMPAPIKPPNSHDSGIDVVKEESEGHLSPERGESSGCSSSPMHSSDGEDAGQGRMRKKRKLEEISARLSQGKSPSHISSEGSPVNNNDDESLVAEPSSSPSTAHSEAQRTPPTMAHPMPRMPNMEGPLSIFQQAYLAHLNSQLQF</sequence>
<dbReference type="Proteomes" id="UP001177023">
    <property type="component" value="Unassembled WGS sequence"/>
</dbReference>
<evidence type="ECO:0000256" key="7">
    <source>
        <dbReference type="ARBA" id="ARBA00022833"/>
    </source>
</evidence>
<feature type="domain" description="C2H2-type" evidence="12">
    <location>
        <begin position="89"/>
        <end position="116"/>
    </location>
</feature>
<gene>
    <name evidence="13" type="ORF">MSPICULIGERA_LOCUS7588</name>
</gene>
<evidence type="ECO:0000256" key="8">
    <source>
        <dbReference type="ARBA" id="ARBA00023125"/>
    </source>
</evidence>
<evidence type="ECO:0000256" key="1">
    <source>
        <dbReference type="ARBA" id="ARBA00004123"/>
    </source>
</evidence>
<feature type="compositionally biased region" description="Basic and acidic residues" evidence="11">
    <location>
        <begin position="281"/>
        <end position="300"/>
    </location>
</feature>
<evidence type="ECO:0000256" key="5">
    <source>
        <dbReference type="ARBA" id="ARBA00022737"/>
    </source>
</evidence>
<dbReference type="PANTHER" id="PTHR24392">
    <property type="entry name" value="ZINC FINGER PROTEIN"/>
    <property type="match status" value="1"/>
</dbReference>
<protein>
    <recommendedName>
        <fullName evidence="12">C2H2-type domain-containing protein</fullName>
    </recommendedName>
</protein>
<name>A0AA36FW52_9BILA</name>
<evidence type="ECO:0000256" key="9">
    <source>
        <dbReference type="ARBA" id="ARBA00023242"/>
    </source>
</evidence>
<accession>A0AA36FW52</accession>
<feature type="compositionally biased region" description="Polar residues" evidence="11">
    <location>
        <begin position="192"/>
        <end position="212"/>
    </location>
</feature>
<evidence type="ECO:0000256" key="4">
    <source>
        <dbReference type="ARBA" id="ARBA00022723"/>
    </source>
</evidence>
<dbReference type="EMBL" id="CATQJA010001915">
    <property type="protein sequence ID" value="CAJ0569094.1"/>
    <property type="molecule type" value="Genomic_DNA"/>
</dbReference>
<dbReference type="GO" id="GO:0035282">
    <property type="term" value="P:segmentation"/>
    <property type="evidence" value="ECO:0007669"/>
    <property type="project" value="UniProtKB-KW"/>
</dbReference>
<feature type="region of interest" description="Disordered" evidence="11">
    <location>
        <begin position="1"/>
        <end position="31"/>
    </location>
</feature>
<evidence type="ECO:0000313" key="14">
    <source>
        <dbReference type="Proteomes" id="UP001177023"/>
    </source>
</evidence>
<feature type="region of interest" description="Disordered" evidence="11">
    <location>
        <begin position="173"/>
        <end position="212"/>
    </location>
</feature>
<evidence type="ECO:0000256" key="11">
    <source>
        <dbReference type="SAM" id="MobiDB-lite"/>
    </source>
</evidence>